<dbReference type="Proteomes" id="UP000254649">
    <property type="component" value="Unassembled WGS sequence"/>
</dbReference>
<accession>A0A380U3X5</accession>
<gene>
    <name evidence="1" type="ORF">NCTC10801_02458</name>
</gene>
<evidence type="ECO:0008006" key="3">
    <source>
        <dbReference type="Google" id="ProtNLM"/>
    </source>
</evidence>
<keyword evidence="2" id="KW-1185">Reference proteome</keyword>
<name>A0A380U3X5_9PAST</name>
<dbReference type="OrthoDB" id="5679598at2"/>
<protein>
    <recommendedName>
        <fullName evidence="3">Hemophilus-specific protein</fullName>
    </recommendedName>
</protein>
<organism evidence="1 2">
    <name type="scientific">[Actinobacillus] rossii</name>
    <dbReference type="NCBI Taxonomy" id="123820"/>
    <lineage>
        <taxon>Bacteria</taxon>
        <taxon>Pseudomonadati</taxon>
        <taxon>Pseudomonadota</taxon>
        <taxon>Gammaproteobacteria</taxon>
        <taxon>Pasteurellales</taxon>
        <taxon>Pasteurellaceae</taxon>
    </lineage>
</organism>
<dbReference type="EMBL" id="UFRQ01000003">
    <property type="protein sequence ID" value="SUT95395.1"/>
    <property type="molecule type" value="Genomic_DNA"/>
</dbReference>
<evidence type="ECO:0000313" key="2">
    <source>
        <dbReference type="Proteomes" id="UP000254649"/>
    </source>
</evidence>
<dbReference type="AlphaFoldDB" id="A0A380U3X5"/>
<sequence>MTMNNLPNENGINLLDLPNKYIQFDGLFFISCALPQSDELLIHCQPYINDLFKHHLSLHQFAETWAGEGISLWLALDVEHSELEQKEKMFAFYMMFSQGIEGYVLIQCQLESQDLLQ</sequence>
<proteinExistence type="predicted"/>
<reference evidence="1 2" key="1">
    <citation type="submission" date="2018-06" db="EMBL/GenBank/DDBJ databases">
        <authorList>
            <consortium name="Pathogen Informatics"/>
            <person name="Doyle S."/>
        </authorList>
    </citation>
    <scope>NUCLEOTIDE SEQUENCE [LARGE SCALE GENOMIC DNA]</scope>
    <source>
        <strain evidence="1 2">NCTC10801</strain>
    </source>
</reference>
<evidence type="ECO:0000313" key="1">
    <source>
        <dbReference type="EMBL" id="SUT95395.1"/>
    </source>
</evidence>